<keyword evidence="3" id="KW-1185">Reference proteome</keyword>
<evidence type="ECO:0000313" key="3">
    <source>
        <dbReference type="Proteomes" id="UP001558474"/>
    </source>
</evidence>
<accession>A0ABV3VQB9</accession>
<name>A0ABV3VQB9_9MYCO</name>
<reference evidence="2 3" key="1">
    <citation type="submission" date="2024-04" db="EMBL/GenBank/DDBJ databases">
        <title>Genomic Markers of Mycobacteria.</title>
        <authorList>
            <person name="Soliman M.S."/>
            <person name="Elkholy A."/>
            <person name="Soliman N.S."/>
            <person name="Abbas A."/>
            <person name="Khayrat S."/>
            <person name="Shawky S."/>
        </authorList>
    </citation>
    <scope>NUCLEOTIDE SEQUENCE [LARGE SCALE GENOMIC DNA]</scope>
    <source>
        <strain evidence="2 3">Egy-CU-AM5</strain>
    </source>
</reference>
<dbReference type="RefSeq" id="WP_368574502.1">
    <property type="nucleotide sequence ID" value="NZ_JBDLOU010000118.1"/>
</dbReference>
<evidence type="ECO:0000313" key="2">
    <source>
        <dbReference type="EMBL" id="MEX3742810.1"/>
    </source>
</evidence>
<evidence type="ECO:0000256" key="1">
    <source>
        <dbReference type="SAM" id="MobiDB-lite"/>
    </source>
</evidence>
<comment type="caution">
    <text evidence="2">The sequence shown here is derived from an EMBL/GenBank/DDBJ whole genome shotgun (WGS) entry which is preliminary data.</text>
</comment>
<sequence length="116" mass="12920">MTSNANAKDEPGSPRWLAAQIGAAEALRRRHELHAEAKGRNPVDVFTAGLEGLGPAELRKALSARFREHQEREDTRTDEEKEQAMQRLRETLAEGADLGRAVYDAVNPAEEQRDSE</sequence>
<dbReference type="Proteomes" id="UP001558474">
    <property type="component" value="Unassembled WGS sequence"/>
</dbReference>
<gene>
    <name evidence="2" type="ORF">ABFW12_31675</name>
</gene>
<organism evidence="2 3">
    <name type="scientific">Mycolicibacterium porcinum</name>
    <dbReference type="NCBI Taxonomy" id="39693"/>
    <lineage>
        <taxon>Bacteria</taxon>
        <taxon>Bacillati</taxon>
        <taxon>Actinomycetota</taxon>
        <taxon>Actinomycetes</taxon>
        <taxon>Mycobacteriales</taxon>
        <taxon>Mycobacteriaceae</taxon>
        <taxon>Mycolicibacterium</taxon>
    </lineage>
</organism>
<proteinExistence type="predicted"/>
<feature type="region of interest" description="Disordered" evidence="1">
    <location>
        <begin position="96"/>
        <end position="116"/>
    </location>
</feature>
<protein>
    <submittedName>
        <fullName evidence="2">Uncharacterized protein</fullName>
    </submittedName>
</protein>
<dbReference type="EMBL" id="JBDLOU010000118">
    <property type="protein sequence ID" value="MEX3742810.1"/>
    <property type="molecule type" value="Genomic_DNA"/>
</dbReference>